<keyword evidence="2" id="KW-1185">Reference proteome</keyword>
<dbReference type="AlphaFoldDB" id="A0AAD9IZW1"/>
<sequence>MAPGNVMLKASQFNVSSPSMARIQQGINFTAAGGSVYETVLASENNYDKPNRHLFRAAESLGLYAVEPFLRINFPDFQKKLQSRLQNVFTGVEIQVITSKEYFTLQNRSVVSRLYIYLTMNNSIIDVRRMTQSIPSYNDLVQTVTNITKPDGSRYRFTSITNLEHLIEKEKCFRQPIKGVVFRQDYHRFEIALKQAVEEIQAVFRDGLDSFNVTVVTTDDCITDE</sequence>
<proteinExistence type="predicted"/>
<name>A0AAD9IZW1_9ANNE</name>
<dbReference type="EMBL" id="JAODUP010000852">
    <property type="protein sequence ID" value="KAK2143355.1"/>
    <property type="molecule type" value="Genomic_DNA"/>
</dbReference>
<feature type="non-terminal residue" evidence="1">
    <location>
        <position position="225"/>
    </location>
</feature>
<protein>
    <submittedName>
        <fullName evidence="1">Uncharacterized protein</fullName>
    </submittedName>
</protein>
<comment type="caution">
    <text evidence="1">The sequence shown here is derived from an EMBL/GenBank/DDBJ whole genome shotgun (WGS) entry which is preliminary data.</text>
</comment>
<accession>A0AAD9IZW1</accession>
<organism evidence="1 2">
    <name type="scientific">Paralvinella palmiformis</name>
    <dbReference type="NCBI Taxonomy" id="53620"/>
    <lineage>
        <taxon>Eukaryota</taxon>
        <taxon>Metazoa</taxon>
        <taxon>Spiralia</taxon>
        <taxon>Lophotrochozoa</taxon>
        <taxon>Annelida</taxon>
        <taxon>Polychaeta</taxon>
        <taxon>Sedentaria</taxon>
        <taxon>Canalipalpata</taxon>
        <taxon>Terebellida</taxon>
        <taxon>Terebelliformia</taxon>
        <taxon>Alvinellidae</taxon>
        <taxon>Paralvinella</taxon>
    </lineage>
</organism>
<gene>
    <name evidence="1" type="ORF">LSH36_852g02019</name>
</gene>
<reference evidence="1" key="1">
    <citation type="journal article" date="2023" name="Mol. Biol. Evol.">
        <title>Third-Generation Sequencing Reveals the Adaptive Role of the Epigenome in Three Deep-Sea Polychaetes.</title>
        <authorList>
            <person name="Perez M."/>
            <person name="Aroh O."/>
            <person name="Sun Y."/>
            <person name="Lan Y."/>
            <person name="Juniper S.K."/>
            <person name="Young C.R."/>
            <person name="Angers B."/>
            <person name="Qian P.Y."/>
        </authorList>
    </citation>
    <scope>NUCLEOTIDE SEQUENCE</scope>
    <source>
        <strain evidence="1">P08H-3</strain>
    </source>
</reference>
<evidence type="ECO:0000313" key="1">
    <source>
        <dbReference type="EMBL" id="KAK2143355.1"/>
    </source>
</evidence>
<dbReference type="Proteomes" id="UP001208570">
    <property type="component" value="Unassembled WGS sequence"/>
</dbReference>
<evidence type="ECO:0000313" key="2">
    <source>
        <dbReference type="Proteomes" id="UP001208570"/>
    </source>
</evidence>